<proteinExistence type="predicted"/>
<protein>
    <submittedName>
        <fullName evidence="1">Uncharacterized protein</fullName>
    </submittedName>
</protein>
<evidence type="ECO:0000313" key="2">
    <source>
        <dbReference type="Proteomes" id="UP000595140"/>
    </source>
</evidence>
<gene>
    <name evidence="1" type="ORF">CCAM_LOCUS26781</name>
</gene>
<name>A0A484M8T9_9ASTE</name>
<reference evidence="1 2" key="1">
    <citation type="submission" date="2018-04" db="EMBL/GenBank/DDBJ databases">
        <authorList>
            <person name="Vogel A."/>
        </authorList>
    </citation>
    <scope>NUCLEOTIDE SEQUENCE [LARGE SCALE GENOMIC DNA]</scope>
</reference>
<sequence length="67" mass="7944">MYEEIIDLSETLFPAERFRSPMRRPEKHRIVNGEICRNDLQEDEPVKDATTDAVEYAPPRHYRPRSA</sequence>
<evidence type="ECO:0000313" key="1">
    <source>
        <dbReference type="EMBL" id="VFQ85005.1"/>
    </source>
</evidence>
<dbReference type="EMBL" id="OOIL02002808">
    <property type="protein sequence ID" value="VFQ85005.1"/>
    <property type="molecule type" value="Genomic_DNA"/>
</dbReference>
<accession>A0A484M8T9</accession>
<organism evidence="1 2">
    <name type="scientific">Cuscuta campestris</name>
    <dbReference type="NCBI Taxonomy" id="132261"/>
    <lineage>
        <taxon>Eukaryota</taxon>
        <taxon>Viridiplantae</taxon>
        <taxon>Streptophyta</taxon>
        <taxon>Embryophyta</taxon>
        <taxon>Tracheophyta</taxon>
        <taxon>Spermatophyta</taxon>
        <taxon>Magnoliopsida</taxon>
        <taxon>eudicotyledons</taxon>
        <taxon>Gunneridae</taxon>
        <taxon>Pentapetalae</taxon>
        <taxon>asterids</taxon>
        <taxon>lamiids</taxon>
        <taxon>Solanales</taxon>
        <taxon>Convolvulaceae</taxon>
        <taxon>Cuscuteae</taxon>
        <taxon>Cuscuta</taxon>
        <taxon>Cuscuta subgen. Grammica</taxon>
        <taxon>Cuscuta sect. Cleistogrammica</taxon>
    </lineage>
</organism>
<dbReference type="AlphaFoldDB" id="A0A484M8T9"/>
<keyword evidence="2" id="KW-1185">Reference proteome</keyword>
<dbReference type="Proteomes" id="UP000595140">
    <property type="component" value="Unassembled WGS sequence"/>
</dbReference>